<protein>
    <submittedName>
        <fullName evidence="2">Uncharacterized protein</fullName>
    </submittedName>
</protein>
<dbReference type="AlphaFoldDB" id="A0AAF0U551"/>
<gene>
    <name evidence="2" type="ORF">MTR67_032918</name>
</gene>
<keyword evidence="3" id="KW-1185">Reference proteome</keyword>
<feature type="chain" id="PRO_5042189458" evidence="1">
    <location>
        <begin position="18"/>
        <end position="61"/>
    </location>
</feature>
<accession>A0AAF0U551</accession>
<reference evidence="2" key="1">
    <citation type="submission" date="2023-08" db="EMBL/GenBank/DDBJ databases">
        <title>A de novo genome assembly of Solanum verrucosum Schlechtendal, a Mexican diploid species geographically isolated from the other diploid A-genome species in potato relatives.</title>
        <authorList>
            <person name="Hosaka K."/>
        </authorList>
    </citation>
    <scope>NUCLEOTIDE SEQUENCE</scope>
    <source>
        <tissue evidence="2">Young leaves</tissue>
    </source>
</reference>
<dbReference type="EMBL" id="CP133618">
    <property type="protein sequence ID" value="WMV39533.1"/>
    <property type="molecule type" value="Genomic_DNA"/>
</dbReference>
<evidence type="ECO:0000313" key="3">
    <source>
        <dbReference type="Proteomes" id="UP001234989"/>
    </source>
</evidence>
<proteinExistence type="predicted"/>
<evidence type="ECO:0000256" key="1">
    <source>
        <dbReference type="SAM" id="SignalP"/>
    </source>
</evidence>
<feature type="signal peptide" evidence="1">
    <location>
        <begin position="1"/>
        <end position="17"/>
    </location>
</feature>
<keyword evidence="1" id="KW-0732">Signal</keyword>
<organism evidence="2 3">
    <name type="scientific">Solanum verrucosum</name>
    <dbReference type="NCBI Taxonomy" id="315347"/>
    <lineage>
        <taxon>Eukaryota</taxon>
        <taxon>Viridiplantae</taxon>
        <taxon>Streptophyta</taxon>
        <taxon>Embryophyta</taxon>
        <taxon>Tracheophyta</taxon>
        <taxon>Spermatophyta</taxon>
        <taxon>Magnoliopsida</taxon>
        <taxon>eudicotyledons</taxon>
        <taxon>Gunneridae</taxon>
        <taxon>Pentapetalae</taxon>
        <taxon>asterids</taxon>
        <taxon>lamiids</taxon>
        <taxon>Solanales</taxon>
        <taxon>Solanaceae</taxon>
        <taxon>Solanoideae</taxon>
        <taxon>Solaneae</taxon>
        <taxon>Solanum</taxon>
    </lineage>
</organism>
<name>A0AAF0U551_SOLVR</name>
<dbReference type="Proteomes" id="UP001234989">
    <property type="component" value="Chromosome 7"/>
</dbReference>
<evidence type="ECO:0000313" key="2">
    <source>
        <dbReference type="EMBL" id="WMV39533.1"/>
    </source>
</evidence>
<sequence>MFCFFLDICLPFQFLFPSLFLRSLSYSHLHLLSSLFINPLCKLQTNNNCRMRNKGPQFGHF</sequence>